<reference evidence="2 3" key="1">
    <citation type="submission" date="2013-09" db="EMBL/GenBank/DDBJ databases">
        <authorList>
            <person name="Zeng Z."/>
            <person name="Chen C."/>
        </authorList>
    </citation>
    <scope>NUCLEOTIDE SEQUENCE [LARGE SCALE GENOMIC DNA]</scope>
    <source>
        <strain evidence="2 3">WB 3.3-2</strain>
    </source>
</reference>
<accession>A0A0A2M5Y7</accession>
<feature type="transmembrane region" description="Helical" evidence="1">
    <location>
        <begin position="23"/>
        <end position="43"/>
    </location>
</feature>
<evidence type="ECO:0000313" key="2">
    <source>
        <dbReference type="EMBL" id="KGO87041.1"/>
    </source>
</evidence>
<dbReference type="Proteomes" id="UP000030152">
    <property type="component" value="Unassembled WGS sequence"/>
</dbReference>
<keyword evidence="3" id="KW-1185">Reference proteome</keyword>
<dbReference type="STRING" id="1121895.GCA_000378485_01817"/>
<sequence length="214" mass="25371">MNAFRIFREAFFNNLNLNMDKRLVYIIAGIAAIGILPVIFFVVNFYSLSVSKDITQWGALGDYFGGILNALFSFLSLIATIYIAYILTNIEEKRNQQNLKFEKDRLLREFRESEYKRINFELQKVWLSLIEPNPEIANNIIHNCIWQYRYFRTSNMHLFPFLKDEEVKNLGKSLENISELLDTRDLSNKDEILRMFIQKLDLFNQKIQTFLLES</sequence>
<evidence type="ECO:0000256" key="1">
    <source>
        <dbReference type="SAM" id="Phobius"/>
    </source>
</evidence>
<keyword evidence="1" id="KW-0472">Membrane</keyword>
<keyword evidence="1" id="KW-0812">Transmembrane</keyword>
<protein>
    <recommendedName>
        <fullName evidence="4">Phage abortive infection protein</fullName>
    </recommendedName>
</protein>
<dbReference type="EMBL" id="JRLX01000006">
    <property type="protein sequence ID" value="KGO87041.1"/>
    <property type="molecule type" value="Genomic_DNA"/>
</dbReference>
<gene>
    <name evidence="2" type="ORF">Q765_07460</name>
</gene>
<feature type="transmembrane region" description="Helical" evidence="1">
    <location>
        <begin position="63"/>
        <end position="87"/>
    </location>
</feature>
<proteinExistence type="predicted"/>
<name>A0A0A2M5Y7_9FLAO</name>
<dbReference type="AlphaFoldDB" id="A0A0A2M5Y7"/>
<organism evidence="2 3">
    <name type="scientific">Flavobacterium rivuli WB 3.3-2 = DSM 21788</name>
    <dbReference type="NCBI Taxonomy" id="1121895"/>
    <lineage>
        <taxon>Bacteria</taxon>
        <taxon>Pseudomonadati</taxon>
        <taxon>Bacteroidota</taxon>
        <taxon>Flavobacteriia</taxon>
        <taxon>Flavobacteriales</taxon>
        <taxon>Flavobacteriaceae</taxon>
        <taxon>Flavobacterium</taxon>
    </lineage>
</organism>
<evidence type="ECO:0000313" key="3">
    <source>
        <dbReference type="Proteomes" id="UP000030152"/>
    </source>
</evidence>
<comment type="caution">
    <text evidence="2">The sequence shown here is derived from an EMBL/GenBank/DDBJ whole genome shotgun (WGS) entry which is preliminary data.</text>
</comment>
<evidence type="ECO:0008006" key="4">
    <source>
        <dbReference type="Google" id="ProtNLM"/>
    </source>
</evidence>
<keyword evidence="1" id="KW-1133">Transmembrane helix</keyword>
<dbReference type="eggNOG" id="ENOG5032A16">
    <property type="taxonomic scope" value="Bacteria"/>
</dbReference>